<reference evidence="4 5" key="1">
    <citation type="submission" date="2018-02" db="EMBL/GenBank/DDBJ databases">
        <title>The genomes of Aspergillus section Nigri reveals drivers in fungal speciation.</title>
        <authorList>
            <consortium name="DOE Joint Genome Institute"/>
            <person name="Vesth T.C."/>
            <person name="Nybo J."/>
            <person name="Theobald S."/>
            <person name="Brandl J."/>
            <person name="Frisvad J.C."/>
            <person name="Nielsen K.F."/>
            <person name="Lyhne E.K."/>
            <person name="Kogle M.E."/>
            <person name="Kuo A."/>
            <person name="Riley R."/>
            <person name="Clum A."/>
            <person name="Nolan M."/>
            <person name="Lipzen A."/>
            <person name="Salamov A."/>
            <person name="Henrissat B."/>
            <person name="Wiebenga A."/>
            <person name="De vries R.P."/>
            <person name="Grigoriev I.V."/>
            <person name="Mortensen U.H."/>
            <person name="Andersen M.R."/>
            <person name="Baker S.E."/>
        </authorList>
    </citation>
    <scope>NUCLEOTIDE SEQUENCE [LARGE SCALE GENOMIC DNA]</scope>
    <source>
        <strain evidence="4 5">CBS 121057</strain>
    </source>
</reference>
<protein>
    <submittedName>
        <fullName evidence="4">Uncharacterized protein</fullName>
    </submittedName>
</protein>
<accession>A0A319DT82</accession>
<evidence type="ECO:0000259" key="3">
    <source>
        <dbReference type="Pfam" id="PF25053"/>
    </source>
</evidence>
<feature type="domain" description="Nephrocystin 3-like N-terminal" evidence="2">
    <location>
        <begin position="272"/>
        <end position="439"/>
    </location>
</feature>
<dbReference type="VEuPathDB" id="FungiDB:BO78DRAFT_354748"/>
<keyword evidence="5" id="KW-1185">Reference proteome</keyword>
<proteinExistence type="predicted"/>
<dbReference type="Proteomes" id="UP000248423">
    <property type="component" value="Unassembled WGS sequence"/>
</dbReference>
<evidence type="ECO:0000313" key="5">
    <source>
        <dbReference type="Proteomes" id="UP000248423"/>
    </source>
</evidence>
<dbReference type="Pfam" id="PF25053">
    <property type="entry name" value="DUF7791"/>
    <property type="match status" value="1"/>
</dbReference>
<dbReference type="InterPro" id="IPR056693">
    <property type="entry name" value="DUF7791"/>
</dbReference>
<evidence type="ECO:0000313" key="4">
    <source>
        <dbReference type="EMBL" id="PYI00916.1"/>
    </source>
</evidence>
<name>A0A319DT82_ASPSB</name>
<organism evidence="4 5">
    <name type="scientific">Aspergillus sclerotiicarbonarius (strain CBS 121057 / IBT 28362)</name>
    <dbReference type="NCBI Taxonomy" id="1448318"/>
    <lineage>
        <taxon>Eukaryota</taxon>
        <taxon>Fungi</taxon>
        <taxon>Dikarya</taxon>
        <taxon>Ascomycota</taxon>
        <taxon>Pezizomycotina</taxon>
        <taxon>Eurotiomycetes</taxon>
        <taxon>Eurotiomycetidae</taxon>
        <taxon>Eurotiales</taxon>
        <taxon>Aspergillaceae</taxon>
        <taxon>Aspergillus</taxon>
        <taxon>Aspergillus subgen. Circumdati</taxon>
    </lineage>
</organism>
<dbReference type="EMBL" id="KZ826431">
    <property type="protein sequence ID" value="PYI00916.1"/>
    <property type="molecule type" value="Genomic_DNA"/>
</dbReference>
<gene>
    <name evidence="4" type="ORF">BO78DRAFT_354748</name>
</gene>
<evidence type="ECO:0000259" key="2">
    <source>
        <dbReference type="Pfam" id="PF24883"/>
    </source>
</evidence>
<sequence length="706" mass="80626">MVLDPLSCLSLVGNVVQFVEVGCTLFSKSREIYKSATGAYVEDVELQSAAGRLLELADNARILPSSLPGQEYSRGEKLLLEISEGCKKLAKDLDDLLRPLKTSAAAENITKWDAFRIALRRMRKSGEIDKIARKLDSYGQQLSTCLMMIFCDQSSATWKSLQEFYGSNRQSQIISAANTQMLKETNEMFRKHLNSLNEADSKTGEFNETISNLSRWIKASEKLAIQTRLLDSLSYRSIRERQSQIRESHAKTFEWVFNTQQSSSSSAQCLLHDWLQEGSGIYWVSGKAGSGKSTLMKFLCNHNLSRAALRSWAGDNQLITARFFFWNAGTSLQKSQEGLLRSILHEVLQKHPNLIEEVFPSEWHGNIDKWSNGASPGLWSRSQLIDACYRLARQDTISSKFCFFIDGLDEYHGDHAELIDLLCNLVDRNKNVKLCLSSRPWNVFQAAFGEKDYPYLLLEDLTRNDIFLYVQTKLGGHATYRRFIREENAQGCDLVNEVVSKANGVFLWVYLVVRSLQRGLENEDRLPDLQRRLRMLPTDLEDYFRHMLNNVDSAYRVEAAKCFDIALQSKRALSLLTYSFLDEDDPVRLALASPIKPLTASDLRSRCRAMSKRLNARCQDLLEITTDFQLYRVDFLHRTVRDFLEADEMREMFSSRLPTSFDSLRWLCASFLQQVKSLPPGLSLTSILPLFVTLVENATCFARESE</sequence>
<dbReference type="AlphaFoldDB" id="A0A319DT82"/>
<dbReference type="InterPro" id="IPR027417">
    <property type="entry name" value="P-loop_NTPase"/>
</dbReference>
<dbReference type="SUPFAM" id="SSF52540">
    <property type="entry name" value="P-loop containing nucleoside triphosphate hydrolases"/>
    <property type="match status" value="1"/>
</dbReference>
<evidence type="ECO:0000256" key="1">
    <source>
        <dbReference type="ARBA" id="ARBA00022737"/>
    </source>
</evidence>
<dbReference type="PANTHER" id="PTHR10039">
    <property type="entry name" value="AMELOGENIN"/>
    <property type="match status" value="1"/>
</dbReference>
<dbReference type="PANTHER" id="PTHR10039:SF5">
    <property type="entry name" value="NACHT DOMAIN-CONTAINING PROTEIN"/>
    <property type="match status" value="1"/>
</dbReference>
<feature type="non-terminal residue" evidence="4">
    <location>
        <position position="706"/>
    </location>
</feature>
<keyword evidence="1" id="KW-0677">Repeat</keyword>
<dbReference type="OrthoDB" id="443402at2759"/>
<feature type="domain" description="DUF7791" evidence="3">
    <location>
        <begin position="551"/>
        <end position="681"/>
    </location>
</feature>
<dbReference type="Gene3D" id="3.40.50.300">
    <property type="entry name" value="P-loop containing nucleotide triphosphate hydrolases"/>
    <property type="match status" value="1"/>
</dbReference>
<dbReference type="STRING" id="1448318.A0A319DT82"/>
<dbReference type="InterPro" id="IPR056884">
    <property type="entry name" value="NPHP3-like_N"/>
</dbReference>
<dbReference type="Pfam" id="PF24883">
    <property type="entry name" value="NPHP3_N"/>
    <property type="match status" value="1"/>
</dbReference>